<dbReference type="Gene3D" id="3.60.10.10">
    <property type="entry name" value="Endonuclease/exonuclease/phosphatase"/>
    <property type="match status" value="1"/>
</dbReference>
<protein>
    <recommendedName>
        <fullName evidence="3">Endonuclease/exonuclease/phosphatase domain-containing protein</fullName>
    </recommendedName>
</protein>
<proteinExistence type="predicted"/>
<evidence type="ECO:0008006" key="3">
    <source>
        <dbReference type="Google" id="ProtNLM"/>
    </source>
</evidence>
<evidence type="ECO:0000313" key="2">
    <source>
        <dbReference type="RefSeq" id="XP_071914070.1"/>
    </source>
</evidence>
<evidence type="ECO:0000313" key="1">
    <source>
        <dbReference type="Proteomes" id="UP001652660"/>
    </source>
</evidence>
<dbReference type="PANTHER" id="PTHR33710">
    <property type="entry name" value="BNAC02G09200D PROTEIN"/>
    <property type="match status" value="1"/>
</dbReference>
<accession>A0ABM4V3G3</accession>
<dbReference type="SUPFAM" id="SSF56219">
    <property type="entry name" value="DNase I-like"/>
    <property type="match status" value="1"/>
</dbReference>
<name>A0ABM4V3G3_COFAR</name>
<dbReference type="Proteomes" id="UP001652660">
    <property type="component" value="Chromosome 7c"/>
</dbReference>
<dbReference type="PANTHER" id="PTHR33710:SF62">
    <property type="entry name" value="DUF4283 DOMAIN PROTEIN"/>
    <property type="match status" value="1"/>
</dbReference>
<dbReference type="GeneID" id="140010664"/>
<sequence>MALLWKEDLRIKQVITTAFTIEAQIEDMESKCDWWFVGVYANSEDQVRKQQWKVLQARKRLWGDKWLIAGDFNDIVSNDEKWSGIWREEGSFKAFRDFINDNQLMDVGFQGHPWTWCNNWEGPGEVKQRLDRGLCSYPWLQTFEQVTCKHQDTIASDHSMLIFYTKPCPTRKKKRFYFDKRWLQRKEINDIIKQAWDQDDEGTRMFRVISKVKRCRVTLLQWKNKIQGNVRENIEAIKCQLQELKTRDFEGKRDVRNGLKKSLKEAYKNEEMYWSQKARVQWLKTGDKNTSFLHATVEGR</sequence>
<dbReference type="RefSeq" id="XP_071914070.1">
    <property type="nucleotide sequence ID" value="XM_072057969.1"/>
</dbReference>
<keyword evidence="1" id="KW-1185">Reference proteome</keyword>
<dbReference type="InterPro" id="IPR036691">
    <property type="entry name" value="Endo/exonu/phosph_ase_sf"/>
</dbReference>
<gene>
    <name evidence="2" type="primary">LOC140010664</name>
</gene>
<reference evidence="2" key="1">
    <citation type="submission" date="2025-08" db="UniProtKB">
        <authorList>
            <consortium name="RefSeq"/>
        </authorList>
    </citation>
    <scope>IDENTIFICATION</scope>
    <source>
        <tissue evidence="2">Leaves</tissue>
    </source>
</reference>
<organism evidence="1 2">
    <name type="scientific">Coffea arabica</name>
    <name type="common">Arabian coffee</name>
    <dbReference type="NCBI Taxonomy" id="13443"/>
    <lineage>
        <taxon>Eukaryota</taxon>
        <taxon>Viridiplantae</taxon>
        <taxon>Streptophyta</taxon>
        <taxon>Embryophyta</taxon>
        <taxon>Tracheophyta</taxon>
        <taxon>Spermatophyta</taxon>
        <taxon>Magnoliopsida</taxon>
        <taxon>eudicotyledons</taxon>
        <taxon>Gunneridae</taxon>
        <taxon>Pentapetalae</taxon>
        <taxon>asterids</taxon>
        <taxon>lamiids</taxon>
        <taxon>Gentianales</taxon>
        <taxon>Rubiaceae</taxon>
        <taxon>Ixoroideae</taxon>
        <taxon>Gardenieae complex</taxon>
        <taxon>Bertiereae - Coffeeae clade</taxon>
        <taxon>Coffeeae</taxon>
        <taxon>Coffea</taxon>
    </lineage>
</organism>